<reference evidence="1" key="1">
    <citation type="submission" date="2019-12" db="EMBL/GenBank/DDBJ databases">
        <title>Genome sequencing and annotation of Brassica cretica.</title>
        <authorList>
            <person name="Studholme D.J."/>
            <person name="Sarris P."/>
        </authorList>
    </citation>
    <scope>NUCLEOTIDE SEQUENCE</scope>
    <source>
        <strain evidence="1">PFS-109/04</strain>
        <tissue evidence="1">Leaf</tissue>
    </source>
</reference>
<proteinExistence type="predicted"/>
<accession>A0A8S9R3Z7</accession>
<dbReference type="EMBL" id="QGKX02000996">
    <property type="protein sequence ID" value="KAF3555991.1"/>
    <property type="molecule type" value="Genomic_DNA"/>
</dbReference>
<sequence>MASVNLQVIAVLNQEVQQVLNFSHEKRLIAQELDVLFHNHAVLFNKSWRLLATIG</sequence>
<organism evidence="1 2">
    <name type="scientific">Brassica cretica</name>
    <name type="common">Mustard</name>
    <dbReference type="NCBI Taxonomy" id="69181"/>
    <lineage>
        <taxon>Eukaryota</taxon>
        <taxon>Viridiplantae</taxon>
        <taxon>Streptophyta</taxon>
        <taxon>Embryophyta</taxon>
        <taxon>Tracheophyta</taxon>
        <taxon>Spermatophyta</taxon>
        <taxon>Magnoliopsida</taxon>
        <taxon>eudicotyledons</taxon>
        <taxon>Gunneridae</taxon>
        <taxon>Pentapetalae</taxon>
        <taxon>rosids</taxon>
        <taxon>malvids</taxon>
        <taxon>Brassicales</taxon>
        <taxon>Brassicaceae</taxon>
        <taxon>Brassiceae</taxon>
        <taxon>Brassica</taxon>
    </lineage>
</organism>
<evidence type="ECO:0000313" key="1">
    <source>
        <dbReference type="EMBL" id="KAF3555991.1"/>
    </source>
</evidence>
<comment type="caution">
    <text evidence="1">The sequence shown here is derived from an EMBL/GenBank/DDBJ whole genome shotgun (WGS) entry which is preliminary data.</text>
</comment>
<name>A0A8S9R3Z7_BRACR</name>
<protein>
    <submittedName>
        <fullName evidence="1">Uncharacterized protein</fullName>
    </submittedName>
</protein>
<dbReference type="AlphaFoldDB" id="A0A8S9R3Z7"/>
<dbReference type="Proteomes" id="UP000712600">
    <property type="component" value="Unassembled WGS sequence"/>
</dbReference>
<evidence type="ECO:0000313" key="2">
    <source>
        <dbReference type="Proteomes" id="UP000712600"/>
    </source>
</evidence>
<gene>
    <name evidence="1" type="ORF">F2Q69_00017650</name>
</gene>